<gene>
    <name evidence="2" type="ORF">ACCI51_12200</name>
</gene>
<evidence type="ECO:0000256" key="1">
    <source>
        <dbReference type="SAM" id="Phobius"/>
    </source>
</evidence>
<comment type="caution">
    <text evidence="2">The sequence shown here is derived from an EMBL/GenBank/DDBJ whole genome shotgun (WGS) entry which is preliminary data.</text>
</comment>
<dbReference type="Proteomes" id="UP001569414">
    <property type="component" value="Unassembled WGS sequence"/>
</dbReference>
<keyword evidence="1" id="KW-0812">Transmembrane</keyword>
<keyword evidence="1" id="KW-0472">Membrane</keyword>
<proteinExistence type="predicted"/>
<keyword evidence="3" id="KW-1185">Reference proteome</keyword>
<feature type="transmembrane region" description="Helical" evidence="1">
    <location>
        <begin position="59"/>
        <end position="76"/>
    </location>
</feature>
<dbReference type="RefSeq" id="WP_299585276.1">
    <property type="nucleotide sequence ID" value="NZ_JBGMEL010000011.1"/>
</dbReference>
<feature type="transmembrane region" description="Helical" evidence="1">
    <location>
        <begin position="32"/>
        <end position="53"/>
    </location>
</feature>
<dbReference type="EMBL" id="JBGMEL010000011">
    <property type="protein sequence ID" value="MFA0791309.1"/>
    <property type="molecule type" value="Genomic_DNA"/>
</dbReference>
<evidence type="ECO:0000313" key="3">
    <source>
        <dbReference type="Proteomes" id="UP001569414"/>
    </source>
</evidence>
<sequence>MMPVSAILTVFALVFIAIAWLRLLCVCFADSTLAGFLALFFPPLALLLVLPQWQREKELYQLLGAAMVCIILSFALQ</sequence>
<protein>
    <submittedName>
        <fullName evidence="2">Uncharacterized protein</fullName>
    </submittedName>
</protein>
<name>A0ABV4NQ29_9GAMM</name>
<evidence type="ECO:0000313" key="2">
    <source>
        <dbReference type="EMBL" id="MFA0791309.1"/>
    </source>
</evidence>
<feature type="transmembrane region" description="Helical" evidence="1">
    <location>
        <begin position="6"/>
        <end position="25"/>
    </location>
</feature>
<reference evidence="2 3" key="1">
    <citation type="submission" date="2024-08" db="EMBL/GenBank/DDBJ databases">
        <authorList>
            <person name="Ishaq N."/>
        </authorList>
    </citation>
    <scope>NUCLEOTIDE SEQUENCE [LARGE SCALE GENOMIC DNA]</scope>
    <source>
        <strain evidence="2 3">JCM 30400</strain>
    </source>
</reference>
<accession>A0ABV4NQ29</accession>
<keyword evidence="1" id="KW-1133">Transmembrane helix</keyword>
<organism evidence="2 3">
    <name type="scientific">Microbulbifer echini</name>
    <dbReference type="NCBI Taxonomy" id="1529067"/>
    <lineage>
        <taxon>Bacteria</taxon>
        <taxon>Pseudomonadati</taxon>
        <taxon>Pseudomonadota</taxon>
        <taxon>Gammaproteobacteria</taxon>
        <taxon>Cellvibrionales</taxon>
        <taxon>Microbulbiferaceae</taxon>
        <taxon>Microbulbifer</taxon>
    </lineage>
</organism>